<gene>
    <name evidence="1" type="ORF">LCGC14_1826470</name>
</gene>
<accession>A0A0F9H5G4</accession>
<dbReference type="PANTHER" id="PTHR43393:SF3">
    <property type="entry name" value="LYSINE DECARBOXYLASE-LIKE PROTEIN"/>
    <property type="match status" value="1"/>
</dbReference>
<dbReference type="SUPFAM" id="SSF102405">
    <property type="entry name" value="MCP/YpsA-like"/>
    <property type="match status" value="1"/>
</dbReference>
<proteinExistence type="predicted"/>
<name>A0A0F9H5G4_9ZZZZ</name>
<dbReference type="InterPro" id="IPR052341">
    <property type="entry name" value="LOG_family_nucleotidases"/>
</dbReference>
<dbReference type="InterPro" id="IPR041164">
    <property type="entry name" value="LDcluster4"/>
</dbReference>
<dbReference type="EMBL" id="LAZR01017969">
    <property type="protein sequence ID" value="KKL98231.1"/>
    <property type="molecule type" value="Genomic_DNA"/>
</dbReference>
<evidence type="ECO:0000313" key="1">
    <source>
        <dbReference type="EMBL" id="KKL98231.1"/>
    </source>
</evidence>
<dbReference type="PANTHER" id="PTHR43393">
    <property type="entry name" value="CYTOKININ RIBOSIDE 5'-MONOPHOSPHATE PHOSPHORIBOHYDROLASE"/>
    <property type="match status" value="1"/>
</dbReference>
<comment type="caution">
    <text evidence="1">The sequence shown here is derived from an EMBL/GenBank/DDBJ whole genome shotgun (WGS) entry which is preliminary data.</text>
</comment>
<reference evidence="1" key="1">
    <citation type="journal article" date="2015" name="Nature">
        <title>Complex archaea that bridge the gap between prokaryotes and eukaryotes.</title>
        <authorList>
            <person name="Spang A."/>
            <person name="Saw J.H."/>
            <person name="Jorgensen S.L."/>
            <person name="Zaremba-Niedzwiedzka K."/>
            <person name="Martijn J."/>
            <person name="Lind A.E."/>
            <person name="van Eijk R."/>
            <person name="Schleper C."/>
            <person name="Guy L."/>
            <person name="Ettema T.J."/>
        </authorList>
    </citation>
    <scope>NUCLEOTIDE SEQUENCE</scope>
</reference>
<protein>
    <recommendedName>
        <fullName evidence="2">TIGR00725 family protein</fullName>
    </recommendedName>
</protein>
<dbReference type="Gene3D" id="3.40.50.450">
    <property type="match status" value="1"/>
</dbReference>
<organism evidence="1">
    <name type="scientific">marine sediment metagenome</name>
    <dbReference type="NCBI Taxonomy" id="412755"/>
    <lineage>
        <taxon>unclassified sequences</taxon>
        <taxon>metagenomes</taxon>
        <taxon>ecological metagenomes</taxon>
    </lineage>
</organism>
<dbReference type="Pfam" id="PF18306">
    <property type="entry name" value="LDcluster4"/>
    <property type="match status" value="1"/>
</dbReference>
<evidence type="ECO:0008006" key="2">
    <source>
        <dbReference type="Google" id="ProtNLM"/>
    </source>
</evidence>
<dbReference type="GO" id="GO:0005829">
    <property type="term" value="C:cytosol"/>
    <property type="evidence" value="ECO:0007669"/>
    <property type="project" value="TreeGrafter"/>
</dbReference>
<dbReference type="AlphaFoldDB" id="A0A0F9H5G4"/>
<sequence>GRELGKRGVTVCCGGGGGVMEAVCRGARSAGGHTIGIMPGRDASQSPPNPWVEFPVFTGIGYARNSSVVLTGEAVIAVGGSYGTLSEIAFAMIHDVPLVGLDTWDFDYRGHDAEKIVRVTTAQEAVEKAIEMAKQRGGGAK</sequence>
<feature type="non-terminal residue" evidence="1">
    <location>
        <position position="1"/>
    </location>
</feature>